<dbReference type="Proteomes" id="UP000494365">
    <property type="component" value="Unassembled WGS sequence"/>
</dbReference>
<dbReference type="InterPro" id="IPR046909">
    <property type="entry name" value="cREC_REC"/>
</dbReference>
<evidence type="ECO:0000313" key="2">
    <source>
        <dbReference type="EMBL" id="CAB3795482.1"/>
    </source>
</evidence>
<dbReference type="AlphaFoldDB" id="A0A6S7BLQ0"/>
<evidence type="ECO:0000259" key="1">
    <source>
        <dbReference type="Pfam" id="PF20274"/>
    </source>
</evidence>
<gene>
    <name evidence="2" type="ORF">LMG28614_04184</name>
</gene>
<feature type="domain" description="Cyclic-phosphate processing Receiver" evidence="1">
    <location>
        <begin position="8"/>
        <end position="98"/>
    </location>
</feature>
<dbReference type="Pfam" id="PF20274">
    <property type="entry name" value="cREC_REC"/>
    <property type="match status" value="1"/>
</dbReference>
<protein>
    <recommendedName>
        <fullName evidence="1">Cyclic-phosphate processing Receiver domain-containing protein</fullName>
    </recommendedName>
</protein>
<sequence>MCNAVFWLFIDDLRDAPSGEWMVARSSSEAIALLKERGCPARVSFDHDLGGDDTAIVVAKCLVETDLDCSGRFIPDQFEFSVHSANPVGAANIQGLLESYLSYKAKSRRAIQG</sequence>
<accession>A0A6S7BLQ0</accession>
<dbReference type="EMBL" id="CADIKK010000019">
    <property type="protein sequence ID" value="CAB3795482.1"/>
    <property type="molecule type" value="Genomic_DNA"/>
</dbReference>
<organism evidence="2 3">
    <name type="scientific">Paraburkholderia ultramafica</name>
    <dbReference type="NCBI Taxonomy" id="1544867"/>
    <lineage>
        <taxon>Bacteria</taxon>
        <taxon>Pseudomonadati</taxon>
        <taxon>Pseudomonadota</taxon>
        <taxon>Betaproteobacteria</taxon>
        <taxon>Burkholderiales</taxon>
        <taxon>Burkholderiaceae</taxon>
        <taxon>Paraburkholderia</taxon>
    </lineage>
</organism>
<evidence type="ECO:0000313" key="3">
    <source>
        <dbReference type="Proteomes" id="UP000494365"/>
    </source>
</evidence>
<keyword evidence="3" id="KW-1185">Reference proteome</keyword>
<reference evidence="2 3" key="1">
    <citation type="submission" date="2020-04" db="EMBL/GenBank/DDBJ databases">
        <authorList>
            <person name="De Canck E."/>
        </authorList>
    </citation>
    <scope>NUCLEOTIDE SEQUENCE [LARGE SCALE GENOMIC DNA]</scope>
    <source>
        <strain evidence="2 3">LMG 28614</strain>
    </source>
</reference>
<name>A0A6S7BLQ0_9BURK</name>
<proteinExistence type="predicted"/>
<dbReference type="RefSeq" id="WP_343056439.1">
    <property type="nucleotide sequence ID" value="NZ_CADIKK010000019.1"/>
</dbReference>